<dbReference type="Proteomes" id="UP000172221">
    <property type="component" value="Segment"/>
</dbReference>
<dbReference type="EMBL" id="KM085030">
    <property type="protein sequence ID" value="AIR95573.1"/>
    <property type="molecule type" value="Viral_cRNA"/>
</dbReference>
<evidence type="ECO:0000256" key="5">
    <source>
        <dbReference type="ARBA" id="ARBA00023136"/>
    </source>
</evidence>
<evidence type="ECO:0000259" key="8">
    <source>
        <dbReference type="Pfam" id="PF00974"/>
    </source>
</evidence>
<evidence type="ECO:0000256" key="1">
    <source>
        <dbReference type="ARBA" id="ARBA00004479"/>
    </source>
</evidence>
<evidence type="ECO:0000256" key="4">
    <source>
        <dbReference type="ARBA" id="ARBA00022989"/>
    </source>
</evidence>
<evidence type="ECO:0000256" key="7">
    <source>
        <dbReference type="SAM" id="Phobius"/>
    </source>
</evidence>
<dbReference type="OrthoDB" id="9517at10239"/>
<dbReference type="GeneID" id="26122880"/>
<dbReference type="KEGG" id="vg:26122880"/>
<dbReference type="Pfam" id="PF00974">
    <property type="entry name" value="Rhabdo_glycop_FD"/>
    <property type="match status" value="1"/>
</dbReference>
<dbReference type="SUPFAM" id="SSF161008">
    <property type="entry name" value="Viral glycoprotein ectodomain-like"/>
    <property type="match status" value="1"/>
</dbReference>
<evidence type="ECO:0000313" key="10">
    <source>
        <dbReference type="Proteomes" id="UP000172221"/>
    </source>
</evidence>
<keyword evidence="4 7" id="KW-1133">Transmembrane helix</keyword>
<reference evidence="9 10" key="1">
    <citation type="submission" date="2014-07" db="EMBL/GenBank/DDBJ databases">
        <title>Koolpinyah and Yata viruses: two newly recognised ephemeroviruses from tropical regions of Australia and Africa.</title>
        <authorList>
            <person name="Blasdell K.R."/>
            <person name="Widen S.G."/>
            <person name="Diviney S.M."/>
            <person name="Firth C."/>
            <person name="Wood T.G."/>
            <person name="Tesh R.B."/>
            <person name="Holmes E.C."/>
            <person name="Vasilakis N."/>
            <person name="Walker P.J."/>
        </authorList>
    </citation>
    <scope>NUCLEOTIDE SEQUENCE [LARGE SCALE GENOMIC DNA]</scope>
    <source>
        <strain evidence="9">DakArB 2181</strain>
    </source>
</reference>
<dbReference type="RefSeq" id="YP_009177209.1">
    <property type="nucleotide sequence ID" value="NC_028241.1"/>
</dbReference>
<accession>A0A096ZGU3</accession>
<sequence length="534" mass="61973">MNLIVGIFFVMIIISFNSSQSYWVNHPYKCMETNEDSNLISYMCNPEELSYNFHRLNTKLNTHAIGRICVPNPGNSLSIKGKYCIRVTKTTSCFMDELFNKKLTYKTSYSYPSFARCREAIITNDIETPFYPPPRCTPNRNITERNEFFVFHDIELNDHVGEQKGGMPLFEIDGRTYKESIHSSEFCQLRNWDCFEYEPGFELDSGKLGSWKTIQYIIGKLNLLYFKEFGLVEENGICRLKICGHWCLRTVDDQIFHFESVDLLDKIPDCPKVSTISLQPIRRPGIEVSLMALLQSRDKICKDIKLSLINKRKLDWNKLRYLTPLIPGPGIGYNFKKYWTTSTTVLSGKAVEGKELAFYMCDYWPTEIVPNSANLSEIYIRKLGSEKFTKFNYDGPLIQEKTSRKYGDSEIDVLSYHGINGFLQTQNSSSYPFSQVMDLIYGYKSRSTPYYIEMKSNNSQKLNDSFSHYVHMDQEHVFPLEENVTVLPTPILPNKTREDVTIEDRFLEDIWIWILGIIATGVIIGILLWRISKL</sequence>
<evidence type="ECO:0000313" key="9">
    <source>
        <dbReference type="EMBL" id="AIR95573.1"/>
    </source>
</evidence>
<keyword evidence="3" id="KW-0732">Signal</keyword>
<protein>
    <submittedName>
        <fullName evidence="9">Non-structural glycoprotein</fullName>
    </submittedName>
</protein>
<keyword evidence="2 7" id="KW-0812">Transmembrane</keyword>
<organism evidence="9 10">
    <name type="scientific">Yata virus</name>
    <dbReference type="NCBI Taxonomy" id="1272960"/>
    <lineage>
        <taxon>Viruses</taxon>
        <taxon>Riboviria</taxon>
        <taxon>Orthornavirae</taxon>
        <taxon>Negarnaviricota</taxon>
        <taxon>Haploviricotina</taxon>
        <taxon>Monjiviricetes</taxon>
        <taxon>Mononegavirales</taxon>
        <taxon>Rhabdoviridae</taxon>
        <taxon>Alpharhabdovirinae</taxon>
        <taxon>Ephemerovirus</taxon>
        <taxon>Ephemerovirus yata</taxon>
    </lineage>
</organism>
<keyword evidence="5 7" id="KW-0472">Membrane</keyword>
<dbReference type="InterPro" id="IPR001903">
    <property type="entry name" value="Rhabdo_glycop_FD"/>
</dbReference>
<feature type="domain" description="Spike glycoprotein fusion" evidence="8">
    <location>
        <begin position="79"/>
        <end position="150"/>
    </location>
</feature>
<proteinExistence type="predicted"/>
<dbReference type="GO" id="GO:0016020">
    <property type="term" value="C:membrane"/>
    <property type="evidence" value="ECO:0007669"/>
    <property type="project" value="UniProtKB-SubCell"/>
</dbReference>
<gene>
    <name evidence="9" type="primary">GNS</name>
</gene>
<evidence type="ECO:0000256" key="3">
    <source>
        <dbReference type="ARBA" id="ARBA00022729"/>
    </source>
</evidence>
<evidence type="ECO:0000256" key="2">
    <source>
        <dbReference type="ARBA" id="ARBA00022692"/>
    </source>
</evidence>
<evidence type="ECO:0000256" key="6">
    <source>
        <dbReference type="ARBA" id="ARBA00023180"/>
    </source>
</evidence>
<comment type="subcellular location">
    <subcellularLocation>
        <location evidence="1">Membrane</location>
        <topology evidence="1">Single-pass type I membrane protein</topology>
    </subcellularLocation>
</comment>
<keyword evidence="6" id="KW-0325">Glycoprotein</keyword>
<name>A0A096ZGU3_9RHAB</name>
<feature type="transmembrane region" description="Helical" evidence="7">
    <location>
        <begin position="510"/>
        <end position="529"/>
    </location>
</feature>
<keyword evidence="10" id="KW-1185">Reference proteome</keyword>
<dbReference type="GO" id="GO:0019031">
    <property type="term" value="C:viral envelope"/>
    <property type="evidence" value="ECO:0007669"/>
    <property type="project" value="InterPro"/>
</dbReference>